<dbReference type="Pfam" id="PF00498">
    <property type="entry name" value="FHA"/>
    <property type="match status" value="1"/>
</dbReference>
<evidence type="ECO:0000259" key="1">
    <source>
        <dbReference type="Pfam" id="PF00498"/>
    </source>
</evidence>
<sequence length="179" mass="19695">MAEEKQQSRQASLTLQVMNGNELESGRAAKCLFSENGGDIGHTPECHWQVQDRAGSIAARACTVIRHDGAYCLRCLTPGLMINLAPVSSDALIRLRQGDEIQLGALALKVFLHDGVAVTYDERMATPETIVMNRDSLADTLLTTEGQPAYPGMPFQHQLAPRLRTVFPAIRSRHSRRKA</sequence>
<gene>
    <name evidence="2" type="ORF">NCTC9702_04692</name>
</gene>
<dbReference type="Proteomes" id="UP000277930">
    <property type="component" value="Chromosome 1"/>
</dbReference>
<evidence type="ECO:0000313" key="2">
    <source>
        <dbReference type="EMBL" id="VED37372.1"/>
    </source>
</evidence>
<dbReference type="NCBIfam" id="TIGR03354">
    <property type="entry name" value="VI_FHA"/>
    <property type="match status" value="1"/>
</dbReference>
<dbReference type="AlphaFoldDB" id="A0A447Y261"/>
<dbReference type="InterPro" id="IPR017735">
    <property type="entry name" value="T6SS_FHA"/>
</dbReference>
<dbReference type="SUPFAM" id="SSF49879">
    <property type="entry name" value="SMAD/FHA domain"/>
    <property type="match status" value="1"/>
</dbReference>
<dbReference type="EMBL" id="LR134246">
    <property type="protein sequence ID" value="VED37372.1"/>
    <property type="molecule type" value="Genomic_DNA"/>
</dbReference>
<feature type="domain" description="FHA" evidence="1">
    <location>
        <begin position="40"/>
        <end position="104"/>
    </location>
</feature>
<proteinExistence type="predicted"/>
<accession>A0A447Y261</accession>
<protein>
    <submittedName>
        <fullName evidence="2">Putative type VI secretion system protein</fullName>
    </submittedName>
</protein>
<dbReference type="InterPro" id="IPR008984">
    <property type="entry name" value="SMAD_FHA_dom_sf"/>
</dbReference>
<name>A0A447Y261_ECOLX</name>
<dbReference type="Gene3D" id="2.60.200.20">
    <property type="match status" value="1"/>
</dbReference>
<reference evidence="2 3" key="1">
    <citation type="submission" date="2018-12" db="EMBL/GenBank/DDBJ databases">
        <authorList>
            <consortium name="Pathogen Informatics"/>
        </authorList>
    </citation>
    <scope>NUCLEOTIDE SEQUENCE [LARGE SCALE GENOMIC DNA]</scope>
    <source>
        <strain evidence="2 3">NCTC9702</strain>
    </source>
</reference>
<dbReference type="CDD" id="cd00060">
    <property type="entry name" value="FHA"/>
    <property type="match status" value="1"/>
</dbReference>
<dbReference type="InterPro" id="IPR000253">
    <property type="entry name" value="FHA_dom"/>
</dbReference>
<evidence type="ECO:0000313" key="3">
    <source>
        <dbReference type="Proteomes" id="UP000277930"/>
    </source>
</evidence>
<organism evidence="2 3">
    <name type="scientific">Escherichia coli</name>
    <dbReference type="NCBI Taxonomy" id="562"/>
    <lineage>
        <taxon>Bacteria</taxon>
        <taxon>Pseudomonadati</taxon>
        <taxon>Pseudomonadota</taxon>
        <taxon>Gammaproteobacteria</taxon>
        <taxon>Enterobacterales</taxon>
        <taxon>Enterobacteriaceae</taxon>
        <taxon>Escherichia</taxon>
    </lineage>
</organism>